<comment type="caution">
    <text evidence="2">Lacks conserved residue(s) required for the propagation of feature annotation.</text>
</comment>
<dbReference type="Gene3D" id="2.40.50.140">
    <property type="entry name" value="Nucleic acid-binding proteins"/>
    <property type="match status" value="1"/>
</dbReference>
<evidence type="ECO:0000256" key="4">
    <source>
        <dbReference type="SAM" id="MobiDB-lite"/>
    </source>
</evidence>
<feature type="region of interest" description="Disordered" evidence="4">
    <location>
        <begin position="103"/>
        <end position="164"/>
    </location>
</feature>
<reference evidence="5" key="1">
    <citation type="submission" date="2021-12" db="EMBL/GenBank/DDBJ databases">
        <title>Alicyclobacillaceae gen. nov., sp. nov., isolated from chalcocite enrichment system.</title>
        <authorList>
            <person name="Jiang Z."/>
        </authorList>
    </citation>
    <scope>NUCLEOTIDE SEQUENCE</scope>
    <source>
        <strain evidence="5">MYW30-H2</strain>
    </source>
</reference>
<dbReference type="InterPro" id="IPR000424">
    <property type="entry name" value="Primosome_PriB/ssb"/>
</dbReference>
<evidence type="ECO:0000256" key="3">
    <source>
        <dbReference type="RuleBase" id="RU000524"/>
    </source>
</evidence>
<dbReference type="HAMAP" id="MF_00984">
    <property type="entry name" value="SSB"/>
    <property type="match status" value="1"/>
</dbReference>
<organism evidence="5 6">
    <name type="scientific">Fodinisporobacter ferrooxydans</name>
    <dbReference type="NCBI Taxonomy" id="2901836"/>
    <lineage>
        <taxon>Bacteria</taxon>
        <taxon>Bacillati</taxon>
        <taxon>Bacillota</taxon>
        <taxon>Bacilli</taxon>
        <taxon>Bacillales</taxon>
        <taxon>Alicyclobacillaceae</taxon>
        <taxon>Fodinisporobacter</taxon>
    </lineage>
</organism>
<dbReference type="EMBL" id="CP089291">
    <property type="protein sequence ID" value="UOF92345.1"/>
    <property type="molecule type" value="Genomic_DNA"/>
</dbReference>
<dbReference type="PANTHER" id="PTHR10302">
    <property type="entry name" value="SINGLE-STRANDED DNA-BINDING PROTEIN"/>
    <property type="match status" value="1"/>
</dbReference>
<name>A0ABY4CPF6_9BACL</name>
<dbReference type="Pfam" id="PF00436">
    <property type="entry name" value="SSB"/>
    <property type="match status" value="1"/>
</dbReference>
<dbReference type="NCBIfam" id="TIGR00621">
    <property type="entry name" value="ssb"/>
    <property type="match status" value="1"/>
</dbReference>
<dbReference type="PANTHER" id="PTHR10302:SF27">
    <property type="entry name" value="SINGLE-STRANDED DNA-BINDING PROTEIN"/>
    <property type="match status" value="1"/>
</dbReference>
<dbReference type="InterPro" id="IPR011344">
    <property type="entry name" value="ssDNA-bd"/>
</dbReference>
<evidence type="ECO:0000313" key="5">
    <source>
        <dbReference type="EMBL" id="UOF92345.1"/>
    </source>
</evidence>
<dbReference type="InterPro" id="IPR012340">
    <property type="entry name" value="NA-bd_OB-fold"/>
</dbReference>
<dbReference type="CDD" id="cd04496">
    <property type="entry name" value="SSB_OBF"/>
    <property type="match status" value="1"/>
</dbReference>
<evidence type="ECO:0000256" key="1">
    <source>
        <dbReference type="ARBA" id="ARBA00023125"/>
    </source>
</evidence>
<dbReference type="RefSeq" id="WP_347439016.1">
    <property type="nucleotide sequence ID" value="NZ_CP089291.1"/>
</dbReference>
<accession>A0ABY4CPF6</accession>
<evidence type="ECO:0000313" key="6">
    <source>
        <dbReference type="Proteomes" id="UP000830167"/>
    </source>
</evidence>
<evidence type="ECO:0000256" key="2">
    <source>
        <dbReference type="HAMAP-Rule" id="MF_00984"/>
    </source>
</evidence>
<gene>
    <name evidence="5" type="primary">ssb</name>
    <name evidence="5" type="ORF">LSG31_09370</name>
</gene>
<dbReference type="SUPFAM" id="SSF50249">
    <property type="entry name" value="Nucleic acid-binding proteins"/>
    <property type="match status" value="1"/>
</dbReference>
<keyword evidence="6" id="KW-1185">Reference proteome</keyword>
<dbReference type="Proteomes" id="UP000830167">
    <property type="component" value="Chromosome"/>
</dbReference>
<dbReference type="PROSITE" id="PS50935">
    <property type="entry name" value="SSB"/>
    <property type="match status" value="1"/>
</dbReference>
<keyword evidence="1 2" id="KW-0238">DNA-binding</keyword>
<comment type="subunit">
    <text evidence="2">Homotetramer.</text>
</comment>
<feature type="compositionally biased region" description="Gly residues" evidence="4">
    <location>
        <begin position="130"/>
        <end position="139"/>
    </location>
</feature>
<protein>
    <recommendedName>
        <fullName evidence="2 3">Single-stranded DNA-binding protein</fullName>
        <shortName evidence="2">SSB</shortName>
    </recommendedName>
</protein>
<proteinExistence type="inferred from homology"/>
<sequence>MLNRVILIGRLTADPELKYTPNGIAVANFTLAVDRARANQNGEREADFIPVVVWQKAAEASAQYLKKGKMAAVDGHLQIRSYENKEGQRVRVAEVVAENVRFLSPADHNGSGGNGQVSQNRQPQPSYSGGTSGHGGGGYSSPNPFSDPFGDGRPVDLDSDDLPF</sequence>
<dbReference type="GO" id="GO:0003677">
    <property type="term" value="F:DNA binding"/>
    <property type="evidence" value="ECO:0007669"/>
    <property type="project" value="UniProtKB-KW"/>
</dbReference>